<dbReference type="EMBL" id="SLWU01000016">
    <property type="protein sequence ID" value="TCO63233.1"/>
    <property type="molecule type" value="Genomic_DNA"/>
</dbReference>
<evidence type="ECO:0000313" key="3">
    <source>
        <dbReference type="EMBL" id="TCO63233.1"/>
    </source>
</evidence>
<proteinExistence type="predicted"/>
<evidence type="ECO:0000256" key="1">
    <source>
        <dbReference type="SAM" id="Coils"/>
    </source>
</evidence>
<evidence type="ECO:0000256" key="2">
    <source>
        <dbReference type="SAM" id="Phobius"/>
    </source>
</evidence>
<keyword evidence="2" id="KW-0472">Membrane</keyword>
<keyword evidence="2" id="KW-0812">Transmembrane</keyword>
<name>A0A4R2JSE2_9THEO</name>
<evidence type="ECO:0000313" key="4">
    <source>
        <dbReference type="Proteomes" id="UP000294886"/>
    </source>
</evidence>
<sequence length="155" mass="18035">MKGYKKFLTAISVAVLIAATTIFMFKTSLKEQNTIIPEKTGILSQSEVKFLVPQEDREKEEIELMKKEIREKNKRLKVNEKIAEVEKMLDDGQRERVEEILKKLGNDRVEEIIKLVEKGIDGKGNEKILAILRERLTPEEIKYILELVDKYFAVK</sequence>
<dbReference type="AlphaFoldDB" id="A0A4R2JSE2"/>
<organism evidence="3 4">
    <name type="scientific">Caldanaerobacter subterraneus</name>
    <dbReference type="NCBI Taxonomy" id="911092"/>
    <lineage>
        <taxon>Bacteria</taxon>
        <taxon>Bacillati</taxon>
        <taxon>Bacillota</taxon>
        <taxon>Clostridia</taxon>
        <taxon>Thermoanaerobacterales</taxon>
        <taxon>Thermoanaerobacteraceae</taxon>
        <taxon>Caldanaerobacter</taxon>
    </lineage>
</organism>
<comment type="caution">
    <text evidence="3">The sequence shown here is derived from an EMBL/GenBank/DDBJ whole genome shotgun (WGS) entry which is preliminary data.</text>
</comment>
<feature type="transmembrane region" description="Helical" evidence="2">
    <location>
        <begin position="7"/>
        <end position="25"/>
    </location>
</feature>
<dbReference type="Proteomes" id="UP000294886">
    <property type="component" value="Unassembled WGS sequence"/>
</dbReference>
<keyword evidence="1" id="KW-0175">Coiled coil</keyword>
<keyword evidence="2" id="KW-1133">Transmembrane helix</keyword>
<feature type="coiled-coil region" evidence="1">
    <location>
        <begin position="55"/>
        <end position="95"/>
    </location>
</feature>
<gene>
    <name evidence="3" type="ORF">EV203_1167</name>
</gene>
<protein>
    <submittedName>
        <fullName evidence="3">Uncharacterized protein</fullName>
    </submittedName>
</protein>
<reference evidence="3 4" key="1">
    <citation type="submission" date="2019-03" db="EMBL/GenBank/DDBJ databases">
        <title>Genomic Encyclopedia of Type Strains, Phase IV (KMG-IV): sequencing the most valuable type-strain genomes for metagenomic binning, comparative biology and taxonomic classification.</title>
        <authorList>
            <person name="Goeker M."/>
        </authorList>
    </citation>
    <scope>NUCLEOTIDE SEQUENCE [LARGE SCALE GENOMIC DNA]</scope>
    <source>
        <strain evidence="3 4">DSM 13054</strain>
    </source>
</reference>
<dbReference type="RefSeq" id="WP_132039968.1">
    <property type="nucleotide sequence ID" value="NZ_SLWU01000016.1"/>
</dbReference>
<accession>A0A4R2JSE2</accession>